<name>A0AA38NZI2_9AGAR</name>
<keyword evidence="4" id="KW-1185">Reference proteome</keyword>
<feature type="chain" id="PRO_5041306882" evidence="2">
    <location>
        <begin position="24"/>
        <end position="99"/>
    </location>
</feature>
<reference evidence="3" key="1">
    <citation type="submission" date="2022-08" db="EMBL/GenBank/DDBJ databases">
        <authorList>
            <consortium name="DOE Joint Genome Institute"/>
            <person name="Min B."/>
            <person name="Riley R."/>
            <person name="Sierra-Patev S."/>
            <person name="Naranjo-Ortiz M."/>
            <person name="Looney B."/>
            <person name="Konkel Z."/>
            <person name="Slot J.C."/>
            <person name="Sakamoto Y."/>
            <person name="Steenwyk J.L."/>
            <person name="Rokas A."/>
            <person name="Carro J."/>
            <person name="Camarero S."/>
            <person name="Ferreira P."/>
            <person name="Molpeceres G."/>
            <person name="Ruiz-Duenas F.J."/>
            <person name="Serrano A."/>
            <person name="Henrissat B."/>
            <person name="Drula E."/>
            <person name="Hughes K.W."/>
            <person name="Mata J.L."/>
            <person name="Ishikawa N.K."/>
            <person name="Vargas-Isla R."/>
            <person name="Ushijima S."/>
            <person name="Smith C.A."/>
            <person name="Ahrendt S."/>
            <person name="Andreopoulos W."/>
            <person name="He G."/>
            <person name="Labutti K."/>
            <person name="Lipzen A."/>
            <person name="Ng V."/>
            <person name="Sandor L."/>
            <person name="Barry K."/>
            <person name="Martinez A.T."/>
            <person name="Xiao Y."/>
            <person name="Gibbons J.G."/>
            <person name="Terashima K."/>
            <person name="Hibbett D.S."/>
            <person name="Grigoriev I.V."/>
        </authorList>
    </citation>
    <scope>NUCLEOTIDE SEQUENCE</scope>
    <source>
        <strain evidence="3">TFB9207</strain>
    </source>
</reference>
<evidence type="ECO:0000313" key="4">
    <source>
        <dbReference type="Proteomes" id="UP001163846"/>
    </source>
</evidence>
<feature type="signal peptide" evidence="2">
    <location>
        <begin position="1"/>
        <end position="23"/>
    </location>
</feature>
<evidence type="ECO:0000313" key="3">
    <source>
        <dbReference type="EMBL" id="KAJ3833308.1"/>
    </source>
</evidence>
<evidence type="ECO:0000256" key="1">
    <source>
        <dbReference type="SAM" id="MobiDB-lite"/>
    </source>
</evidence>
<dbReference type="EMBL" id="MU806725">
    <property type="protein sequence ID" value="KAJ3833308.1"/>
    <property type="molecule type" value="Genomic_DNA"/>
</dbReference>
<comment type="caution">
    <text evidence="3">The sequence shown here is derived from an EMBL/GenBank/DDBJ whole genome shotgun (WGS) entry which is preliminary data.</text>
</comment>
<organism evidence="3 4">
    <name type="scientific">Lentinula raphanica</name>
    <dbReference type="NCBI Taxonomy" id="153919"/>
    <lineage>
        <taxon>Eukaryota</taxon>
        <taxon>Fungi</taxon>
        <taxon>Dikarya</taxon>
        <taxon>Basidiomycota</taxon>
        <taxon>Agaricomycotina</taxon>
        <taxon>Agaricomycetes</taxon>
        <taxon>Agaricomycetidae</taxon>
        <taxon>Agaricales</taxon>
        <taxon>Marasmiineae</taxon>
        <taxon>Omphalotaceae</taxon>
        <taxon>Lentinula</taxon>
    </lineage>
</organism>
<dbReference type="AlphaFoldDB" id="A0AA38NZI2"/>
<dbReference type="Proteomes" id="UP001163846">
    <property type="component" value="Unassembled WGS sequence"/>
</dbReference>
<keyword evidence="2" id="KW-0732">Signal</keyword>
<feature type="compositionally biased region" description="Polar residues" evidence="1">
    <location>
        <begin position="30"/>
        <end position="41"/>
    </location>
</feature>
<feature type="region of interest" description="Disordered" evidence="1">
    <location>
        <begin position="30"/>
        <end position="99"/>
    </location>
</feature>
<evidence type="ECO:0000256" key="2">
    <source>
        <dbReference type="SAM" id="SignalP"/>
    </source>
</evidence>
<accession>A0AA38NZI2</accession>
<sequence length="99" mass="10864">MIVLSHSKIVMLLVLAGMISVLALPIQDGTIHSPSSSTGKNVQDENSKPLEVQEETNKDLQLPPLWQVGAEDQNGIPQLTTDRLPRVQSFPRPLNTDLL</sequence>
<proteinExistence type="predicted"/>
<protein>
    <submittedName>
        <fullName evidence="3">Uncharacterized protein</fullName>
    </submittedName>
</protein>
<gene>
    <name evidence="3" type="ORF">F5878DRAFT_665757</name>
</gene>